<reference evidence="2 3" key="1">
    <citation type="submission" date="2016-11" db="EMBL/GenBank/DDBJ databases">
        <title>The macronuclear genome of Stentor coeruleus: a giant cell with tiny introns.</title>
        <authorList>
            <person name="Slabodnick M."/>
            <person name="Ruby J.G."/>
            <person name="Reiff S.B."/>
            <person name="Swart E.C."/>
            <person name="Gosai S."/>
            <person name="Prabakaran S."/>
            <person name="Witkowska E."/>
            <person name="Larue G.E."/>
            <person name="Fisher S."/>
            <person name="Freeman R.M."/>
            <person name="Gunawardena J."/>
            <person name="Chu W."/>
            <person name="Stover N.A."/>
            <person name="Gregory B.D."/>
            <person name="Nowacki M."/>
            <person name="Derisi J."/>
            <person name="Roy S.W."/>
            <person name="Marshall W.F."/>
            <person name="Sood P."/>
        </authorList>
    </citation>
    <scope>NUCLEOTIDE SEQUENCE [LARGE SCALE GENOMIC DNA]</scope>
    <source>
        <strain evidence="2">WM001</strain>
    </source>
</reference>
<dbReference type="EMBL" id="MPUH01000176">
    <property type="protein sequence ID" value="OMJ87478.1"/>
    <property type="molecule type" value="Genomic_DNA"/>
</dbReference>
<gene>
    <name evidence="2" type="ORF">SteCoe_10811</name>
</gene>
<dbReference type="GO" id="GO:0005544">
    <property type="term" value="F:calcium-dependent phospholipid binding"/>
    <property type="evidence" value="ECO:0007669"/>
    <property type="project" value="InterPro"/>
</dbReference>
<evidence type="ECO:0000313" key="3">
    <source>
        <dbReference type="Proteomes" id="UP000187209"/>
    </source>
</evidence>
<dbReference type="GO" id="GO:0071277">
    <property type="term" value="P:cellular response to calcium ion"/>
    <property type="evidence" value="ECO:0007669"/>
    <property type="project" value="TreeGrafter"/>
</dbReference>
<dbReference type="InterPro" id="IPR045052">
    <property type="entry name" value="Copine"/>
</dbReference>
<evidence type="ECO:0000259" key="1">
    <source>
        <dbReference type="PROSITE" id="PS50004"/>
    </source>
</evidence>
<feature type="domain" description="C2" evidence="1">
    <location>
        <begin position="28"/>
        <end position="151"/>
    </location>
</feature>
<organism evidence="2 3">
    <name type="scientific">Stentor coeruleus</name>
    <dbReference type="NCBI Taxonomy" id="5963"/>
    <lineage>
        <taxon>Eukaryota</taxon>
        <taxon>Sar</taxon>
        <taxon>Alveolata</taxon>
        <taxon>Ciliophora</taxon>
        <taxon>Postciliodesmatophora</taxon>
        <taxon>Heterotrichea</taxon>
        <taxon>Heterotrichida</taxon>
        <taxon>Stentoridae</taxon>
        <taxon>Stentor</taxon>
    </lineage>
</organism>
<proteinExistence type="predicted"/>
<dbReference type="Pfam" id="PF07002">
    <property type="entry name" value="Copine"/>
    <property type="match status" value="1"/>
</dbReference>
<dbReference type="PANTHER" id="PTHR10857">
    <property type="entry name" value="COPINE"/>
    <property type="match status" value="1"/>
</dbReference>
<dbReference type="PANTHER" id="PTHR10857:SF106">
    <property type="entry name" value="C2 DOMAIN-CONTAINING PROTEIN"/>
    <property type="match status" value="1"/>
</dbReference>
<dbReference type="Gene3D" id="2.60.40.150">
    <property type="entry name" value="C2 domain"/>
    <property type="match status" value="1"/>
</dbReference>
<keyword evidence="3" id="KW-1185">Reference proteome</keyword>
<dbReference type="Pfam" id="PF00168">
    <property type="entry name" value="C2"/>
    <property type="match status" value="2"/>
</dbReference>
<dbReference type="InterPro" id="IPR035892">
    <property type="entry name" value="C2_domain_sf"/>
</dbReference>
<dbReference type="InterPro" id="IPR010734">
    <property type="entry name" value="Copine_C"/>
</dbReference>
<evidence type="ECO:0000313" key="2">
    <source>
        <dbReference type="EMBL" id="OMJ87478.1"/>
    </source>
</evidence>
<comment type="caution">
    <text evidence="2">The sequence shown here is derived from an EMBL/GenBank/DDBJ whole genome shotgun (WGS) entry which is preliminary data.</text>
</comment>
<dbReference type="SUPFAM" id="SSF49562">
    <property type="entry name" value="C2 domain (Calcium/lipid-binding domain, CaLB)"/>
    <property type="match status" value="1"/>
</dbReference>
<dbReference type="PROSITE" id="PS50004">
    <property type="entry name" value="C2"/>
    <property type="match status" value="1"/>
</dbReference>
<dbReference type="InterPro" id="IPR000008">
    <property type="entry name" value="C2_dom"/>
</dbReference>
<accession>A0A1R2CEM7</accession>
<dbReference type="GO" id="GO:0005886">
    <property type="term" value="C:plasma membrane"/>
    <property type="evidence" value="ECO:0007669"/>
    <property type="project" value="TreeGrafter"/>
</dbReference>
<protein>
    <recommendedName>
        <fullName evidence="1">C2 domain-containing protein</fullName>
    </recommendedName>
</protein>
<dbReference type="Proteomes" id="UP000187209">
    <property type="component" value="Unassembled WGS sequence"/>
</dbReference>
<sequence length="643" mass="73805">MGSSICGNKVRNLVIGTTPLQNTAEDTKDYSDLLFKQEDKDLEELTILELSVKCTNLFAENRFQLLSPVAYISIEENNEFVKKIETEVLSSTVNPIFRKPIRVAYSMDKDFQIKFEIFDMQNKKTNKILLGSNIFTLHELASRNEPVAKDLIVQGKRNGMISVKAKELKHTVSTLTMQWEFSSSKFTKGYVYLRISRSCGEVMIPVYQSETRNEPYNWEKFDISVNRFCRGVESKILMVEVVSFDSGNVVVGSARFTLSLLNNNPKFKLETYLGDVPTGILTLVAFSCSVKNTFLDFIHSGIEIAPIYAIDFSEPTGHKDTDLDENPYLNSIKELQNILQHYHPDPLYPVLGTGAIFQNIDKPSDYFALTGNIFQPEIPTHAMLQEYYKTTLNSISHAKITKYSEMIESTIKYVKHELKDNQKYYILIIISSGDPIDSENIIKKFSTISDLPLSLINIKIPNDLIIYENLGKLKCIEPRIFFDSFDNNNIGLALEKIREHMMDYAKYKSLNVLKKNERISTNRSNSLKITPDKHKFRSSYYTKCKAEYIDFLRKAGHSQEKIEEVATIGVPFLLMENNQHLSLPTRYRAKSIRQRSIRSFEATCLNCSKLVFKLEESLCGCKYFCFECVDKNSCPECTNRERP</sequence>
<name>A0A1R2CEM7_9CILI</name>
<dbReference type="AlphaFoldDB" id="A0A1R2CEM7"/>